<proteinExistence type="predicted"/>
<sequence>MVALNQDSFTMTLSNEVNTAPDVVNEEEESSKLSIEQPPLVFVVSSTGTQEQFMIREITVKHPAAKSMIEIARTQDEETGDRITSVIVLDGEDDSSTAVP</sequence>
<dbReference type="SUPFAM" id="SSF48592">
    <property type="entry name" value="GroEL equatorial domain-like"/>
    <property type="match status" value="1"/>
</dbReference>
<dbReference type="EMBL" id="CATQJL010000316">
    <property type="protein sequence ID" value="CAJ0607311.1"/>
    <property type="molecule type" value="Genomic_DNA"/>
</dbReference>
<dbReference type="Gene3D" id="1.10.560.10">
    <property type="entry name" value="GroEL-like equatorial domain"/>
    <property type="match status" value="1"/>
</dbReference>
<keyword evidence="2" id="KW-1185">Reference proteome</keyword>
<evidence type="ECO:0000313" key="2">
    <source>
        <dbReference type="Proteomes" id="UP001176961"/>
    </source>
</evidence>
<accession>A0AA36MCN1</accession>
<organism evidence="1 2">
    <name type="scientific">Cylicocyclus nassatus</name>
    <name type="common">Nematode worm</name>
    <dbReference type="NCBI Taxonomy" id="53992"/>
    <lineage>
        <taxon>Eukaryota</taxon>
        <taxon>Metazoa</taxon>
        <taxon>Ecdysozoa</taxon>
        <taxon>Nematoda</taxon>
        <taxon>Chromadorea</taxon>
        <taxon>Rhabditida</taxon>
        <taxon>Rhabditina</taxon>
        <taxon>Rhabditomorpha</taxon>
        <taxon>Strongyloidea</taxon>
        <taxon>Strongylidae</taxon>
        <taxon>Cylicocyclus</taxon>
    </lineage>
</organism>
<comment type="caution">
    <text evidence="1">The sequence shown here is derived from an EMBL/GenBank/DDBJ whole genome shotgun (WGS) entry which is preliminary data.</text>
</comment>
<gene>
    <name evidence="1" type="ORF">CYNAS_LOCUS19294</name>
</gene>
<reference evidence="1" key="1">
    <citation type="submission" date="2023-07" db="EMBL/GenBank/DDBJ databases">
        <authorList>
            <consortium name="CYATHOMIX"/>
        </authorList>
    </citation>
    <scope>NUCLEOTIDE SEQUENCE</scope>
    <source>
        <strain evidence="1">N/A</strain>
    </source>
</reference>
<dbReference type="AlphaFoldDB" id="A0AA36MCN1"/>
<dbReference type="Proteomes" id="UP001176961">
    <property type="component" value="Unassembled WGS sequence"/>
</dbReference>
<name>A0AA36MCN1_CYLNA</name>
<protein>
    <submittedName>
        <fullName evidence="1">Uncharacterized protein</fullName>
    </submittedName>
</protein>
<dbReference type="InterPro" id="IPR027413">
    <property type="entry name" value="GROEL-like_equatorial_sf"/>
</dbReference>
<evidence type="ECO:0000313" key="1">
    <source>
        <dbReference type="EMBL" id="CAJ0607311.1"/>
    </source>
</evidence>